<dbReference type="InterPro" id="IPR041460">
    <property type="entry name" value="Molybdopterin_N"/>
</dbReference>
<keyword evidence="3" id="KW-0500">Molybdenum</keyword>
<dbReference type="Pfam" id="PF18364">
    <property type="entry name" value="Molybdopterin_N"/>
    <property type="match status" value="1"/>
</dbReference>
<keyword evidence="11" id="KW-1185">Reference proteome</keyword>
<dbReference type="RefSeq" id="WP_211785334.1">
    <property type="nucleotide sequence ID" value="NZ_CP047290.1"/>
</dbReference>
<protein>
    <submittedName>
        <fullName evidence="10">Molybdopterin-dependent oxidoreductase</fullName>
    </submittedName>
</protein>
<feature type="region of interest" description="Disordered" evidence="6">
    <location>
        <begin position="757"/>
        <end position="785"/>
    </location>
</feature>
<feature type="domain" description="Molybdopterin dinucleotide-binding" evidence="8">
    <location>
        <begin position="632"/>
        <end position="752"/>
    </location>
</feature>
<feature type="domain" description="Molybdopterin oxidoreductase N-terminal" evidence="9">
    <location>
        <begin position="11"/>
        <end position="48"/>
    </location>
</feature>
<gene>
    <name evidence="10" type="ORF">GR316_11730</name>
</gene>
<dbReference type="GO" id="GO:0030288">
    <property type="term" value="C:outer membrane-bounded periplasmic space"/>
    <property type="evidence" value="ECO:0007669"/>
    <property type="project" value="TreeGrafter"/>
</dbReference>
<evidence type="ECO:0000256" key="2">
    <source>
        <dbReference type="ARBA" id="ARBA00010312"/>
    </source>
</evidence>
<evidence type="ECO:0000313" key="10">
    <source>
        <dbReference type="EMBL" id="QUS37055.1"/>
    </source>
</evidence>
<evidence type="ECO:0000256" key="5">
    <source>
        <dbReference type="ARBA" id="ARBA00023002"/>
    </source>
</evidence>
<dbReference type="GO" id="GO:0016491">
    <property type="term" value="F:oxidoreductase activity"/>
    <property type="evidence" value="ECO:0007669"/>
    <property type="project" value="UniProtKB-KW"/>
</dbReference>
<dbReference type="Pfam" id="PF00384">
    <property type="entry name" value="Molybdopterin"/>
    <property type="match status" value="1"/>
</dbReference>
<dbReference type="Gene3D" id="3.40.50.740">
    <property type="match status" value="1"/>
</dbReference>
<keyword evidence="5" id="KW-0560">Oxidoreductase</keyword>
<dbReference type="AlphaFoldDB" id="A0A8J8MUS2"/>
<keyword evidence="10" id="KW-0614">Plasmid</keyword>
<evidence type="ECO:0000256" key="1">
    <source>
        <dbReference type="ARBA" id="ARBA00001942"/>
    </source>
</evidence>
<dbReference type="CDD" id="cd02793">
    <property type="entry name" value="MopB_CT_DMSOR-BSOR-TMAOR"/>
    <property type="match status" value="1"/>
</dbReference>
<dbReference type="SUPFAM" id="SSF53706">
    <property type="entry name" value="Formate dehydrogenase/DMSO reductase, domains 1-3"/>
    <property type="match status" value="1"/>
</dbReference>
<evidence type="ECO:0000259" key="9">
    <source>
        <dbReference type="Pfam" id="PF18364"/>
    </source>
</evidence>
<evidence type="ECO:0000256" key="4">
    <source>
        <dbReference type="ARBA" id="ARBA00022723"/>
    </source>
</evidence>
<proteinExistence type="inferred from homology"/>
<dbReference type="InterPro" id="IPR009010">
    <property type="entry name" value="Asp_de-COase-like_dom_sf"/>
</dbReference>
<dbReference type="InterPro" id="IPR006656">
    <property type="entry name" value="Mopterin_OxRdtase"/>
</dbReference>
<dbReference type="GO" id="GO:0009055">
    <property type="term" value="F:electron transfer activity"/>
    <property type="evidence" value="ECO:0007669"/>
    <property type="project" value="TreeGrafter"/>
</dbReference>
<evidence type="ECO:0000259" key="8">
    <source>
        <dbReference type="Pfam" id="PF01568"/>
    </source>
</evidence>
<dbReference type="GO" id="GO:0009061">
    <property type="term" value="P:anaerobic respiration"/>
    <property type="evidence" value="ECO:0007669"/>
    <property type="project" value="TreeGrafter"/>
</dbReference>
<feature type="domain" description="Molybdopterin oxidoreductase" evidence="7">
    <location>
        <begin position="54"/>
        <end position="513"/>
    </location>
</feature>
<dbReference type="InterPro" id="IPR050612">
    <property type="entry name" value="Prok_Mopterin_Oxidored"/>
</dbReference>
<evidence type="ECO:0000256" key="3">
    <source>
        <dbReference type="ARBA" id="ARBA00022505"/>
    </source>
</evidence>
<reference evidence="10" key="1">
    <citation type="submission" date="2020-01" db="EMBL/GenBank/DDBJ databases">
        <authorList>
            <person name="Yang Y."/>
            <person name="Kwon Y.M."/>
        </authorList>
    </citation>
    <scope>NUCLEOTIDE SEQUENCE</scope>
    <source>
        <strain evidence="10">PG104</strain>
        <plasmid evidence="10">unnamed1</plasmid>
    </source>
</reference>
<keyword evidence="4" id="KW-0479">Metal-binding</keyword>
<dbReference type="InterPro" id="IPR006657">
    <property type="entry name" value="MoPterin_dinucl-bd_dom"/>
</dbReference>
<dbReference type="Pfam" id="PF01568">
    <property type="entry name" value="Molydop_binding"/>
    <property type="match status" value="1"/>
</dbReference>
<sequence length="785" mass="84845">MLRTPARPVLATHWGTYRVAMAGGRPEALHPVAEDPDPSILAGGMIEALEAPARIRRPAIRASFLAAREAGQVRTTGAGRGHEPFVEVGWDEALDLAAAEIARVRRDHGNRAIYGGSYGWASAGRFHHALSQVHRFLNAVGGCTRSVQNYSFAAADTILPHVTGDTKGVVTGHTPWRRIAEETEVLVMFGGAPWKNAQVSSGGIGRHILGRNLDRLRARGARLISVSPIRDDTAGAGVEWIPIRPNTDTALMLGLAHEVLATGRADRAFLDRHTHGWPVLEAYVTGQSDGTAKSADWAAAITGVPAQTIRALAAALAQSRSFLMVAWALQRAEGGEQPCWMAVALAAMLGQIGLPGGGFGFGYASANGVGNQALPFAFPPLPQLHNPVTETIPVARIADALLHPGEGYDFNGERRTYPDLRLIYWAGGNPFHHHQDLNRLRAAWQRPEAVIVQDSWWNPLVRHADIVLPVTTPLERNDIAVSPADHFLAASHKVAEPAFGARDDHAVFAALAARLGAGAVFTDGRDTEGWLRHLYGTGRQRAAAAGIELPDFDAFWEQGLVILDPPEREHERDLLQAFRADPEGARLRTPSGRIELHSEVIAGFGYDDCPPHPTWLPPREWLGADLAARFPLHLVSNQPRTRLHSQYDHVGPSRGGKRRGREVMRMTPADAAQRGLAEGDVARVWNDRGACLAAVALDEGLMPGVVQLPTGAWFDPSEGGADRPLERHGNPNVLTADRGTSRLAQGPSAHSCLVEVTRHDGPLPPVRAFEPPPFVPRGGDPRDRI</sequence>
<dbReference type="PANTHER" id="PTHR43742:SF10">
    <property type="entry name" value="TRIMETHYLAMINE-N-OXIDE REDUCTASE 2"/>
    <property type="match status" value="1"/>
</dbReference>
<comment type="cofactor">
    <cofactor evidence="1">
        <name>Mo-bis(molybdopterin guanine dinucleotide)</name>
        <dbReference type="ChEBI" id="CHEBI:60539"/>
    </cofactor>
</comment>
<dbReference type="Gene3D" id="3.90.55.10">
    <property type="entry name" value="Dimethylsulfoxide Reductase, domain 3"/>
    <property type="match status" value="1"/>
</dbReference>
<evidence type="ECO:0000259" key="7">
    <source>
        <dbReference type="Pfam" id="PF00384"/>
    </source>
</evidence>
<dbReference type="Proteomes" id="UP000679284">
    <property type="component" value="Plasmid unnamed1"/>
</dbReference>
<dbReference type="EMBL" id="CP047290">
    <property type="protein sequence ID" value="QUS37055.1"/>
    <property type="molecule type" value="Genomic_DNA"/>
</dbReference>
<dbReference type="Gene3D" id="2.40.40.20">
    <property type="match status" value="1"/>
</dbReference>
<comment type="similarity">
    <text evidence="2">Belongs to the prokaryotic molybdopterin-containing oxidoreductase family.</text>
</comment>
<evidence type="ECO:0000313" key="11">
    <source>
        <dbReference type="Proteomes" id="UP000679284"/>
    </source>
</evidence>
<accession>A0A8J8MUS2</accession>
<organism evidence="10 11">
    <name type="scientific">Falsirhodobacter algicola</name>
    <dbReference type="NCBI Taxonomy" id="2692330"/>
    <lineage>
        <taxon>Bacteria</taxon>
        <taxon>Pseudomonadati</taxon>
        <taxon>Pseudomonadota</taxon>
        <taxon>Alphaproteobacteria</taxon>
        <taxon>Rhodobacterales</taxon>
        <taxon>Paracoccaceae</taxon>
        <taxon>Falsirhodobacter</taxon>
    </lineage>
</organism>
<feature type="compositionally biased region" description="Pro residues" evidence="6">
    <location>
        <begin position="762"/>
        <end position="775"/>
    </location>
</feature>
<dbReference type="InterPro" id="IPR041954">
    <property type="entry name" value="CT_DMSOR/BSOR/TMAOR"/>
</dbReference>
<evidence type="ECO:0000256" key="6">
    <source>
        <dbReference type="SAM" id="MobiDB-lite"/>
    </source>
</evidence>
<dbReference type="Gene3D" id="3.40.228.10">
    <property type="entry name" value="Dimethylsulfoxide Reductase, domain 2"/>
    <property type="match status" value="1"/>
</dbReference>
<name>A0A8J8MUS2_9RHOB</name>
<geneLocation type="plasmid" evidence="10 11">
    <name>unnamed1</name>
</geneLocation>
<dbReference type="KEGG" id="fap:GR316_11730"/>
<dbReference type="SUPFAM" id="SSF50692">
    <property type="entry name" value="ADC-like"/>
    <property type="match status" value="1"/>
</dbReference>
<dbReference type="GO" id="GO:0030151">
    <property type="term" value="F:molybdenum ion binding"/>
    <property type="evidence" value="ECO:0007669"/>
    <property type="project" value="TreeGrafter"/>
</dbReference>
<dbReference type="PANTHER" id="PTHR43742">
    <property type="entry name" value="TRIMETHYLAMINE-N-OXIDE REDUCTASE"/>
    <property type="match status" value="1"/>
</dbReference>
<dbReference type="GO" id="GO:0043546">
    <property type="term" value="F:molybdopterin cofactor binding"/>
    <property type="evidence" value="ECO:0007669"/>
    <property type="project" value="InterPro"/>
</dbReference>